<name>A0AAU8MHE7_9CAUD</name>
<dbReference type="EMBL" id="PP965496">
    <property type="protein sequence ID" value="XCO00216.1"/>
    <property type="molecule type" value="Genomic_DNA"/>
</dbReference>
<dbReference type="SUPFAM" id="SSF81301">
    <property type="entry name" value="Nucleotidyltransferase"/>
    <property type="match status" value="1"/>
</dbReference>
<dbReference type="InterPro" id="IPR043519">
    <property type="entry name" value="NT_sf"/>
</dbReference>
<protein>
    <submittedName>
        <fullName evidence="1">Uncharacterized protein</fullName>
    </submittedName>
</protein>
<reference evidence="1" key="1">
    <citation type="submission" date="2024-06" db="EMBL/GenBank/DDBJ databases">
        <title>Intestivirid acquisition increases across infancy in a wild primate population.</title>
        <authorList>
            <person name="Schneider-Creas I.A."/>
            <person name="Moya I.L."/>
            <person name="Chiou K.L."/>
            <person name="Baniel A."/>
            <person name="Azanaw Haile A."/>
            <person name="Kebede F."/>
            <person name="Abebe B."/>
            <person name="Snyder-Mackler N."/>
            <person name="Varsani A."/>
        </authorList>
    </citation>
    <scope>NUCLEOTIDE SEQUENCE</scope>
    <source>
        <strain evidence="1">Int_RNL_2018_1178_PEE</strain>
    </source>
</reference>
<sequence length="212" mass="24522">MSKNNIKIKRHINQTIMTNNAIKFTLECIPDIMNYLGLNETEYAIGGSMAGILYGIDFDRVPHDIDIIVPSGMCRFIKNIVNRSYFFREDDLTSSTDVEKGTNHYAFKTIKGFTIDIIEDINFNNDTVQKEIIKIYTIQNNEPKMLQIMGIDSLIDAKRRYNRPKDKNDLILLMYFKDTYLPSIEDIKEKQDTTLGDLDALATLKSKIKEEF</sequence>
<evidence type="ECO:0000313" key="1">
    <source>
        <dbReference type="EMBL" id="XCO00216.1"/>
    </source>
</evidence>
<organism evidence="1">
    <name type="scientific">Geladintestivirus 6</name>
    <dbReference type="NCBI Taxonomy" id="3233138"/>
    <lineage>
        <taxon>Viruses</taxon>
        <taxon>Duplodnaviria</taxon>
        <taxon>Heunggongvirae</taxon>
        <taxon>Uroviricota</taxon>
        <taxon>Caudoviricetes</taxon>
        <taxon>Crassvirales</taxon>
    </lineage>
</organism>
<proteinExistence type="predicted"/>
<dbReference type="Gene3D" id="3.30.460.40">
    <property type="match status" value="1"/>
</dbReference>
<accession>A0AAU8MHE7</accession>